<sequence>MVNHFNGLTPSGAEGAVDRCLGGAISRRAARGEMDGRFGATTFLPAVSALLAAEAILVLGLGEPEKFAPDRLPELGAALVEAVAALGIKDVATVVHGAGTTTVDAETATRLFLTGVREALATVPGADCLRELTIVERDPDKVPAIRRGLPVGGLAVRPAPSQSPAAPVDGDVVPWHLRIGITRAGSGLKVTVIGHGSFDVAGECPYPADEATRVFRTLRDEVLHAGEASQRAEALASIGHQLAETFLRAPELNLPGLAEQLKERAGGYVIVRLDRWTVDLPWEIAFLDGGFLSRTHLLSRQLEINSPGRPAPPAPTGETLNVLVVGDPIGDLPAARQEAEAVTERLRALPHVAVTSLVHGVSYADVSRELDTTRYDVLHYAGHARFDAAGHGRGGFALADELLTAEDLSTRRYLPRVVFANACQSARTQDFAPARAEANPFAGGTQTIDLVTGLLRAGVRAFVGSMWDVDDAAARTFAGTFYTGLREGASIGAVVARAREAVITSHGPGQPAWAGYALYGSPWLRLL</sequence>
<evidence type="ECO:0000259" key="1">
    <source>
        <dbReference type="Pfam" id="PF02789"/>
    </source>
</evidence>
<dbReference type="InterPro" id="IPR008283">
    <property type="entry name" value="Peptidase_M17_N"/>
</dbReference>
<proteinExistence type="predicted"/>
<dbReference type="GO" id="GO:0070006">
    <property type="term" value="F:metalloaminopeptidase activity"/>
    <property type="evidence" value="ECO:0007669"/>
    <property type="project" value="InterPro"/>
</dbReference>
<feature type="domain" description="CHAT" evidence="2">
    <location>
        <begin position="255"/>
        <end position="521"/>
    </location>
</feature>
<dbReference type="AlphaFoldDB" id="A0A6V8LER9"/>
<organism evidence="3 4">
    <name type="scientific">Phytohabitans rumicis</name>
    <dbReference type="NCBI Taxonomy" id="1076125"/>
    <lineage>
        <taxon>Bacteria</taxon>
        <taxon>Bacillati</taxon>
        <taxon>Actinomycetota</taxon>
        <taxon>Actinomycetes</taxon>
        <taxon>Micromonosporales</taxon>
        <taxon>Micromonosporaceae</taxon>
    </lineage>
</organism>
<evidence type="ECO:0008006" key="5">
    <source>
        <dbReference type="Google" id="ProtNLM"/>
    </source>
</evidence>
<dbReference type="InterPro" id="IPR043472">
    <property type="entry name" value="Macro_dom-like"/>
</dbReference>
<dbReference type="Proteomes" id="UP000482960">
    <property type="component" value="Unassembled WGS sequence"/>
</dbReference>
<comment type="caution">
    <text evidence="3">The sequence shown here is derived from an EMBL/GenBank/DDBJ whole genome shotgun (WGS) entry which is preliminary data.</text>
</comment>
<feature type="domain" description="Peptidase M17 leucyl aminopeptidase N-terminal" evidence="1">
    <location>
        <begin position="6"/>
        <end position="119"/>
    </location>
</feature>
<dbReference type="SUPFAM" id="SSF52949">
    <property type="entry name" value="Macro domain-like"/>
    <property type="match status" value="1"/>
</dbReference>
<dbReference type="Pfam" id="PF02789">
    <property type="entry name" value="Peptidase_M17_N"/>
    <property type="match status" value="1"/>
</dbReference>
<dbReference type="RefSeq" id="WP_173081112.1">
    <property type="nucleotide sequence ID" value="NZ_BAABJB010000038.1"/>
</dbReference>
<dbReference type="Pfam" id="PF12770">
    <property type="entry name" value="CHAT"/>
    <property type="match status" value="1"/>
</dbReference>
<dbReference type="Gene3D" id="3.40.220.10">
    <property type="entry name" value="Leucine Aminopeptidase, subunit E, domain 1"/>
    <property type="match status" value="1"/>
</dbReference>
<keyword evidence="4" id="KW-1185">Reference proteome</keyword>
<reference evidence="3 4" key="2">
    <citation type="submission" date="2020-03" db="EMBL/GenBank/DDBJ databases">
        <authorList>
            <person name="Ichikawa N."/>
            <person name="Kimura A."/>
            <person name="Kitahashi Y."/>
            <person name="Uohara A."/>
        </authorList>
    </citation>
    <scope>NUCLEOTIDE SEQUENCE [LARGE SCALE GENOMIC DNA]</scope>
    <source>
        <strain evidence="3 4">NBRC 108638</strain>
    </source>
</reference>
<dbReference type="GO" id="GO:0006508">
    <property type="term" value="P:proteolysis"/>
    <property type="evidence" value="ECO:0007669"/>
    <property type="project" value="InterPro"/>
</dbReference>
<protein>
    <recommendedName>
        <fullName evidence="5">CHAT domain-containing protein</fullName>
    </recommendedName>
</protein>
<evidence type="ECO:0000313" key="3">
    <source>
        <dbReference type="EMBL" id="GFJ94160.1"/>
    </source>
</evidence>
<reference evidence="3 4" key="1">
    <citation type="submission" date="2020-03" db="EMBL/GenBank/DDBJ databases">
        <title>Whole genome shotgun sequence of Phytohabitans rumicis NBRC 108638.</title>
        <authorList>
            <person name="Komaki H."/>
            <person name="Tamura T."/>
        </authorList>
    </citation>
    <scope>NUCLEOTIDE SEQUENCE [LARGE SCALE GENOMIC DNA]</scope>
    <source>
        <strain evidence="3 4">NBRC 108638</strain>
    </source>
</reference>
<accession>A0A6V8LER9</accession>
<dbReference type="EMBL" id="BLPG01000001">
    <property type="protein sequence ID" value="GFJ94160.1"/>
    <property type="molecule type" value="Genomic_DNA"/>
</dbReference>
<evidence type="ECO:0000259" key="2">
    <source>
        <dbReference type="Pfam" id="PF12770"/>
    </source>
</evidence>
<dbReference type="InterPro" id="IPR024983">
    <property type="entry name" value="CHAT_dom"/>
</dbReference>
<gene>
    <name evidence="3" type="ORF">Prum_078020</name>
</gene>
<name>A0A6V8LER9_9ACTN</name>
<evidence type="ECO:0000313" key="4">
    <source>
        <dbReference type="Proteomes" id="UP000482960"/>
    </source>
</evidence>